<organism evidence="2 3">
    <name type="scientific">Steinernema hermaphroditum</name>
    <dbReference type="NCBI Taxonomy" id="289476"/>
    <lineage>
        <taxon>Eukaryota</taxon>
        <taxon>Metazoa</taxon>
        <taxon>Ecdysozoa</taxon>
        <taxon>Nematoda</taxon>
        <taxon>Chromadorea</taxon>
        <taxon>Rhabditida</taxon>
        <taxon>Tylenchina</taxon>
        <taxon>Panagrolaimomorpha</taxon>
        <taxon>Strongyloidoidea</taxon>
        <taxon>Steinernematidae</taxon>
        <taxon>Steinernema</taxon>
    </lineage>
</organism>
<dbReference type="AlphaFoldDB" id="A0AA39I6X7"/>
<feature type="domain" description="CHK kinase-like" evidence="1">
    <location>
        <begin position="145"/>
        <end position="332"/>
    </location>
</feature>
<keyword evidence="3" id="KW-1185">Reference proteome</keyword>
<dbReference type="InterPro" id="IPR012877">
    <property type="entry name" value="Dhs-27"/>
</dbReference>
<proteinExistence type="predicted"/>
<dbReference type="Proteomes" id="UP001175271">
    <property type="component" value="Unassembled WGS sequence"/>
</dbReference>
<name>A0AA39I6X7_9BILA</name>
<reference evidence="2" key="1">
    <citation type="submission" date="2023-06" db="EMBL/GenBank/DDBJ databases">
        <title>Genomic analysis of the entomopathogenic nematode Steinernema hermaphroditum.</title>
        <authorList>
            <person name="Schwarz E.M."/>
            <person name="Heppert J.K."/>
            <person name="Baniya A."/>
            <person name="Schwartz H.T."/>
            <person name="Tan C.-H."/>
            <person name="Antoshechkin I."/>
            <person name="Sternberg P.W."/>
            <person name="Goodrich-Blair H."/>
            <person name="Dillman A.R."/>
        </authorList>
    </citation>
    <scope>NUCLEOTIDE SEQUENCE</scope>
    <source>
        <strain evidence="2">PS9179</strain>
        <tissue evidence="2">Whole animal</tissue>
    </source>
</reference>
<gene>
    <name evidence="2" type="ORF">QR680_013858</name>
</gene>
<dbReference type="SUPFAM" id="SSF56112">
    <property type="entry name" value="Protein kinase-like (PK-like)"/>
    <property type="match status" value="1"/>
</dbReference>
<evidence type="ECO:0000313" key="2">
    <source>
        <dbReference type="EMBL" id="KAK0418930.1"/>
    </source>
</evidence>
<accession>A0AA39I6X7</accession>
<dbReference type="InterPro" id="IPR015897">
    <property type="entry name" value="CHK_kinase-like"/>
</dbReference>
<dbReference type="InterPro" id="IPR011009">
    <property type="entry name" value="Kinase-like_dom_sf"/>
</dbReference>
<comment type="caution">
    <text evidence="2">The sequence shown here is derived from an EMBL/GenBank/DDBJ whole genome shotgun (WGS) entry which is preliminary data.</text>
</comment>
<dbReference type="Pfam" id="PF07914">
    <property type="entry name" value="DUF1679"/>
    <property type="match status" value="1"/>
</dbReference>
<dbReference type="PANTHER" id="PTHR23020">
    <property type="entry name" value="UNCHARACTERIZED NUCLEAR HORMONE RECEPTOR-RELATED"/>
    <property type="match status" value="1"/>
</dbReference>
<evidence type="ECO:0000313" key="3">
    <source>
        <dbReference type="Proteomes" id="UP001175271"/>
    </source>
</evidence>
<evidence type="ECO:0000259" key="1">
    <source>
        <dbReference type="SMART" id="SM00587"/>
    </source>
</evidence>
<protein>
    <recommendedName>
        <fullName evidence="1">CHK kinase-like domain-containing protein</fullName>
    </recommendedName>
</protein>
<dbReference type="InterPro" id="IPR052961">
    <property type="entry name" value="Oxido-Kinase-like_Enzymes"/>
</dbReference>
<dbReference type="PANTHER" id="PTHR23020:SF41">
    <property type="entry name" value="AMINOGLYCOSIDE PHOSPHOTRANSFERASE DOMAIN-CONTAINING PROTEIN"/>
    <property type="match status" value="1"/>
</dbReference>
<dbReference type="SMART" id="SM00587">
    <property type="entry name" value="CHK"/>
    <property type="match status" value="1"/>
</dbReference>
<sequence length="391" mass="44323">MITAVIGSIPTSTTTSNEWRQMCISGSPYTVEWILKALEKNGYALDGRDLVDVAQSNINDGNGFVTQILRVVLNFKDQQRYSIVLKIPDADLISQSFGGEVNAVHVNYFNQEIRFYQSFLPHLSIPLPKIYEMVKWVPGEAAGAILMEDLSDACTIQNVSKGLTLEQLLNIAEHLADLHNSFLKLPEDRRRTFEDDFPPNGGCMDFQVTVVIDRAAEIARKYKAVIGNRLNKFLDILKDPVYHYYTAASVSEAFGLPRVITHGDLWSNNILWMNSDPTKVGAVLDWQGFCVGSLTFDLSRILVLCTSASVRRENTDLVIAQYYRKLENFGFSKSQVMQAYNETVPYQCAHMLFTIQLLESRLSEDELEEMLHRSAAAFDDIQDYEIVYKKK</sequence>
<dbReference type="EMBL" id="JAUCMV010000002">
    <property type="protein sequence ID" value="KAK0418930.1"/>
    <property type="molecule type" value="Genomic_DNA"/>
</dbReference>
<dbReference type="Gene3D" id="3.90.1200.10">
    <property type="match status" value="1"/>
</dbReference>